<organism evidence="1 2">
    <name type="scientific">Labrys wisconsinensis</name>
    <dbReference type="NCBI Taxonomy" id="425677"/>
    <lineage>
        <taxon>Bacteria</taxon>
        <taxon>Pseudomonadati</taxon>
        <taxon>Pseudomonadota</taxon>
        <taxon>Alphaproteobacteria</taxon>
        <taxon>Hyphomicrobiales</taxon>
        <taxon>Xanthobacteraceae</taxon>
        <taxon>Labrys</taxon>
    </lineage>
</organism>
<accession>A0ABU0JA50</accession>
<dbReference type="Proteomes" id="UP001242480">
    <property type="component" value="Unassembled WGS sequence"/>
</dbReference>
<dbReference type="EMBL" id="JAUSVX010000008">
    <property type="protein sequence ID" value="MDQ0471140.1"/>
    <property type="molecule type" value="Genomic_DNA"/>
</dbReference>
<evidence type="ECO:0000313" key="1">
    <source>
        <dbReference type="EMBL" id="MDQ0471140.1"/>
    </source>
</evidence>
<proteinExistence type="predicted"/>
<dbReference type="RefSeq" id="WP_307275803.1">
    <property type="nucleotide sequence ID" value="NZ_JAUSVX010000008.1"/>
</dbReference>
<sequence>MPMFDEEPVKKKVSHEVGQDLSALSLHELDERIALLEAEVARLAAAKAAKAASMDAAASIFRKI</sequence>
<dbReference type="Pfam" id="PF06698">
    <property type="entry name" value="DUF1192"/>
    <property type="match status" value="1"/>
</dbReference>
<gene>
    <name evidence="1" type="ORF">QO011_004163</name>
</gene>
<keyword evidence="2" id="KW-1185">Reference proteome</keyword>
<dbReference type="InterPro" id="IPR009579">
    <property type="entry name" value="DUF1192"/>
</dbReference>
<reference evidence="1 2" key="1">
    <citation type="submission" date="2023-07" db="EMBL/GenBank/DDBJ databases">
        <title>Genomic Encyclopedia of Type Strains, Phase IV (KMG-IV): sequencing the most valuable type-strain genomes for metagenomic binning, comparative biology and taxonomic classification.</title>
        <authorList>
            <person name="Goeker M."/>
        </authorList>
    </citation>
    <scope>NUCLEOTIDE SEQUENCE [LARGE SCALE GENOMIC DNA]</scope>
    <source>
        <strain evidence="1 2">DSM 19619</strain>
    </source>
</reference>
<protein>
    <submittedName>
        <fullName evidence="1">Uncharacterized small protein (DUF1192 family)</fullName>
    </submittedName>
</protein>
<name>A0ABU0JA50_9HYPH</name>
<comment type="caution">
    <text evidence="1">The sequence shown here is derived from an EMBL/GenBank/DDBJ whole genome shotgun (WGS) entry which is preliminary data.</text>
</comment>
<evidence type="ECO:0000313" key="2">
    <source>
        <dbReference type="Proteomes" id="UP001242480"/>
    </source>
</evidence>